<organism evidence="3 4">
    <name type="scientific">Babesia divergens</name>
    <dbReference type="NCBI Taxonomy" id="32595"/>
    <lineage>
        <taxon>Eukaryota</taxon>
        <taxon>Sar</taxon>
        <taxon>Alveolata</taxon>
        <taxon>Apicomplexa</taxon>
        <taxon>Aconoidasida</taxon>
        <taxon>Piroplasmida</taxon>
        <taxon>Babesiidae</taxon>
        <taxon>Babesia</taxon>
    </lineage>
</organism>
<dbReference type="Pfam" id="PF00850">
    <property type="entry name" value="Hist_deacetyl"/>
    <property type="match status" value="1"/>
</dbReference>
<evidence type="ECO:0000313" key="3">
    <source>
        <dbReference type="EMBL" id="KAK1936072.1"/>
    </source>
</evidence>
<sequence length="1771" mass="198459">MEIHVAEAPFGNHVKCSSYPNLSLFRTNVQNVTPGRKVPAAIHRCVMKNDFDGLKRILSSKKREAINDCDHFGRTAFHIALQMASPKALYLLLYYPLIHPSKIFATLDWDALLAEQVKPPSEDCDVFVQVESDVKEGELEKDHSVEAITTTGNNFKKPDKVGVSTGKKSVNCASTGITEKGNKRKLSEVINSSLTPKDPIPINIGTCLLKHWEESPSSYTRSVLSLENGQNLFGCGVKEVETLYEEHYKFLVGEPNDLERAAKNYSAKYPRLYANHPANIEHIKRMMDGDVQKVNTRLNVETNSRNRGFSTSITTYLSDPCKGDAVEVPKGCSNNGKKSPKNKKDSIDIDSGTPKNNTENGNTDPTIPAEQHTEDQQPMGRRFRVAELLNSSIQGTNYARIPLVINDIVATFDKTAPIHLLFSNIYVQSSRENICKCFRILLHYFNKSSDFIGGLNLYNAKVYRYPRIADNIKDSFKLPKISVKPTSVPTSTASTESSSQVMDTESKVSKRFSLTSLGVPSSSRTSVHSEKYVDSCGNTPKQANADLGSPLRINLTKTAMKPDCNADNQEYKRSGDADCVWEKVEIGSSRMPLIDDRDSVSALWTTSPKSPEVFDKAGDATETVNTLLALDIGDGQRDSTDEKNTSTPSSKQSLKVIEPQRKNYDKTSNDRRVAMHGMNKTLCADVSNMNADVLSRSFSAIGDFRHCEQRQLHKTCFQIPVKRSKMDSANKYLLIEQQDPKMRLLNAAILSSNSWLKPTQVWETFVNKRDYTRSNILHKVCQIKDVDMIKWLLARGCMPLVVNEVGDMPVHLAMETNDPICLVTILHATLEGLFHYKVNKISQPVDLYDEYECLPNPSNLYGADKDSSFSKFMDALKYVTSIAKRGADNGKISSEMKPSEVVKASETPVSDVVEGESADCSILNGDILEDLDDVLQRQERVALFDEMVMLMEQLTYRGIKSGSWEALVALLSYNEAMSYHLLSNPHFMHRFIYIAVLFGKSKKFLETINYIVKSIFRWSDKVQQVKSIAPINNVGAETGIVENVPALSLAEDKPIYEHNVNDSKRDNVSTRVESFRGCGIPSEALQLNTKRASKKAKRIEPTSKCTAGETQRRLISFINKFKENVSRVSRIADNKMTWIITHPTCLHHLALPEPTDAPQRRHRLIMTYPENPTRLEVLISNENGILRSDSLENVKLLHSPPPATLADVLRVHDWGYINKLLGQVQLAQKRWQTHAYWPVLADGDTPTTPHSWKSALYAAGAVLAAVDAVCNNNCRNAFCAVRPPGHHLGTWGGAQSENFEDEDFAAGSQGFCLINNVAVGAAYAKYIYANKGIRKIAIIDFDIHHGNGTDQIVRNIGPRTVKCRHGTNGTRSEGPNAPQNGHQLWFGWRDVNDREEVFFSSIHAYDGVFYPGTGKPCVKYDSSEPRIINVAVPEGTTSPEFRVLFETKVLPYLLHFNPDLIFISAGFDGHYRDSVSSGFAKYTEKDFFWATERLVSVANTVCNGRLVSVLEGGYNTRLDTLSPFAKCVFEHVKALSRTGEASLYPLMHCEKTIEFLISPVMYHKPTVTEDASRMRYMEKLLYDALNRERRMKESAFQLLKKIYNSKTGCVCSITNLYKVMPTYLANFEALAQTDNCFYSFYSKNFMSFFNDARAIESTQSSPAMLSDQSSMSTDVVTFEKLMGIDCSSTFSNGSMVSYNGNSLVQSKLVSANNMWSGEMADKRFVNRHLYSNPWSIGIKLRSVERNTASVTLLLEYFKANEARFTRNCCLH</sequence>
<dbReference type="Gene3D" id="3.40.800.20">
    <property type="entry name" value="Histone deacetylase domain"/>
    <property type="match status" value="1"/>
</dbReference>
<dbReference type="SUPFAM" id="SSF52768">
    <property type="entry name" value="Arginase/deacetylase"/>
    <property type="match status" value="1"/>
</dbReference>
<evidence type="ECO:0000313" key="4">
    <source>
        <dbReference type="Proteomes" id="UP001195914"/>
    </source>
</evidence>
<proteinExistence type="predicted"/>
<dbReference type="InterPro" id="IPR023696">
    <property type="entry name" value="Ureohydrolase_dom_sf"/>
</dbReference>
<dbReference type="Pfam" id="PF13637">
    <property type="entry name" value="Ank_4"/>
    <property type="match status" value="1"/>
</dbReference>
<comment type="caution">
    <text evidence="3">The sequence shown here is derived from an EMBL/GenBank/DDBJ whole genome shotgun (WGS) entry which is preliminary data.</text>
</comment>
<dbReference type="CDD" id="cd11599">
    <property type="entry name" value="HDAC_classII_2"/>
    <property type="match status" value="1"/>
</dbReference>
<feature type="region of interest" description="Disordered" evidence="1">
    <location>
        <begin position="631"/>
        <end position="653"/>
    </location>
</feature>
<name>A0AAD9GCW6_BABDI</name>
<dbReference type="PANTHER" id="PTHR10625">
    <property type="entry name" value="HISTONE DEACETYLASE HDAC1-RELATED"/>
    <property type="match status" value="1"/>
</dbReference>
<reference evidence="3" key="2">
    <citation type="submission" date="2021-05" db="EMBL/GenBank/DDBJ databases">
        <authorList>
            <person name="Pain A."/>
        </authorList>
    </citation>
    <scope>NUCLEOTIDE SEQUENCE</scope>
    <source>
        <strain evidence="3">1802A</strain>
    </source>
</reference>
<feature type="region of interest" description="Disordered" evidence="1">
    <location>
        <begin position="327"/>
        <end position="378"/>
    </location>
</feature>
<gene>
    <name evidence="3" type="ORF">X943_001276</name>
</gene>
<dbReference type="EMBL" id="JAHBMH010000044">
    <property type="protein sequence ID" value="KAK1936072.1"/>
    <property type="molecule type" value="Genomic_DNA"/>
</dbReference>
<dbReference type="PANTHER" id="PTHR10625:SF26">
    <property type="entry name" value="HISTONE DEACETYLASE DOMAIN-CONTAINING PROTEIN"/>
    <property type="match status" value="1"/>
</dbReference>
<dbReference type="InterPro" id="IPR036770">
    <property type="entry name" value="Ankyrin_rpt-contain_sf"/>
</dbReference>
<feature type="compositionally biased region" description="Polar residues" evidence="1">
    <location>
        <begin position="353"/>
        <end position="365"/>
    </location>
</feature>
<dbReference type="InterPro" id="IPR023801">
    <property type="entry name" value="His_deacetylse_dom"/>
</dbReference>
<dbReference type="SUPFAM" id="SSF48403">
    <property type="entry name" value="Ankyrin repeat"/>
    <property type="match status" value="1"/>
</dbReference>
<keyword evidence="4" id="KW-1185">Reference proteome</keyword>
<dbReference type="GO" id="GO:0005737">
    <property type="term" value="C:cytoplasm"/>
    <property type="evidence" value="ECO:0007669"/>
    <property type="project" value="TreeGrafter"/>
</dbReference>
<dbReference type="InterPro" id="IPR002110">
    <property type="entry name" value="Ankyrin_rpt"/>
</dbReference>
<evidence type="ECO:0000256" key="1">
    <source>
        <dbReference type="SAM" id="MobiDB-lite"/>
    </source>
</evidence>
<dbReference type="GO" id="GO:0040029">
    <property type="term" value="P:epigenetic regulation of gene expression"/>
    <property type="evidence" value="ECO:0007669"/>
    <property type="project" value="TreeGrafter"/>
</dbReference>
<dbReference type="Gene3D" id="1.25.40.20">
    <property type="entry name" value="Ankyrin repeat-containing domain"/>
    <property type="match status" value="1"/>
</dbReference>
<feature type="compositionally biased region" description="Basic and acidic residues" evidence="1">
    <location>
        <begin position="634"/>
        <end position="644"/>
    </location>
</feature>
<feature type="domain" description="Histone deacetylase" evidence="2">
    <location>
        <begin position="1169"/>
        <end position="1517"/>
    </location>
</feature>
<dbReference type="InterPro" id="IPR037138">
    <property type="entry name" value="His_deacetylse_dom_sf"/>
</dbReference>
<dbReference type="GO" id="GO:0004407">
    <property type="term" value="F:histone deacetylase activity"/>
    <property type="evidence" value="ECO:0007669"/>
    <property type="project" value="TreeGrafter"/>
</dbReference>
<accession>A0AAD9GCW6</accession>
<dbReference type="Proteomes" id="UP001195914">
    <property type="component" value="Unassembled WGS sequence"/>
</dbReference>
<dbReference type="GO" id="GO:0000118">
    <property type="term" value="C:histone deacetylase complex"/>
    <property type="evidence" value="ECO:0007669"/>
    <property type="project" value="TreeGrafter"/>
</dbReference>
<evidence type="ECO:0000259" key="2">
    <source>
        <dbReference type="Pfam" id="PF00850"/>
    </source>
</evidence>
<protein>
    <submittedName>
        <fullName evidence="3">Histone deacetylase</fullName>
    </submittedName>
</protein>
<reference evidence="3" key="1">
    <citation type="journal article" date="2014" name="Nucleic Acids Res.">
        <title>The evolutionary dynamics of variant antigen genes in Babesia reveal a history of genomic innovation underlying host-parasite interaction.</title>
        <authorList>
            <person name="Jackson A.P."/>
            <person name="Otto T.D."/>
            <person name="Darby A."/>
            <person name="Ramaprasad A."/>
            <person name="Xia D."/>
            <person name="Echaide I.E."/>
            <person name="Farber M."/>
            <person name="Gahlot S."/>
            <person name="Gamble J."/>
            <person name="Gupta D."/>
            <person name="Gupta Y."/>
            <person name="Jackson L."/>
            <person name="Malandrin L."/>
            <person name="Malas T.B."/>
            <person name="Moussa E."/>
            <person name="Nair M."/>
            <person name="Reid A.J."/>
            <person name="Sanders M."/>
            <person name="Sharma J."/>
            <person name="Tracey A."/>
            <person name="Quail M.A."/>
            <person name="Weir W."/>
            <person name="Wastling J.M."/>
            <person name="Hall N."/>
            <person name="Willadsen P."/>
            <person name="Lingelbach K."/>
            <person name="Shiels B."/>
            <person name="Tait A."/>
            <person name="Berriman M."/>
            <person name="Allred D.R."/>
            <person name="Pain A."/>
        </authorList>
    </citation>
    <scope>NUCLEOTIDE SEQUENCE</scope>
    <source>
        <strain evidence="3">1802A</strain>
    </source>
</reference>